<dbReference type="Proteomes" id="UP000029389">
    <property type="component" value="Unassembled WGS sequence"/>
</dbReference>
<dbReference type="AlphaFoldDB" id="A0A090YSW9"/>
<evidence type="ECO:0000313" key="4">
    <source>
        <dbReference type="Proteomes" id="UP000264294"/>
    </source>
</evidence>
<reference evidence="1 3" key="1">
    <citation type="submission" date="2014-04" db="EMBL/GenBank/DDBJ databases">
        <authorList>
            <person name="Bishop-Lilly K.A."/>
            <person name="Broomall S.M."/>
            <person name="Chain P.S."/>
            <person name="Chertkov O."/>
            <person name="Coyne S.R."/>
            <person name="Daligault H.E."/>
            <person name="Davenport K.W."/>
            <person name="Erkkila T."/>
            <person name="Frey K.G."/>
            <person name="Gibbons H.S."/>
            <person name="Gu W."/>
            <person name="Jaissle J."/>
            <person name="Johnson S.L."/>
            <person name="Koroleva G.I."/>
            <person name="Ladner J.T."/>
            <person name="Lo C.-C."/>
            <person name="Minogue T.D."/>
            <person name="Munk C."/>
            <person name="Palacios G.F."/>
            <person name="Redden C.L."/>
            <person name="Rosenzweig C.N."/>
            <person name="Scholz M.B."/>
            <person name="Teshima H."/>
            <person name="Xu Y."/>
        </authorList>
    </citation>
    <scope>NUCLEOTIDE SEQUENCE [LARGE SCALE GENOMIC DNA]</scope>
    <source>
        <strain evidence="1 3">BHP</strain>
    </source>
</reference>
<dbReference type="EMBL" id="JMQC01000011">
    <property type="protein sequence ID" value="KFM95180.1"/>
    <property type="molecule type" value="Genomic_DNA"/>
</dbReference>
<dbReference type="NCBIfam" id="NF038310">
    <property type="entry name" value="lysogeny_AimR"/>
    <property type="match status" value="1"/>
</dbReference>
<sequence length="377" mass="44141">MEALLKKINNDLYGAKITNKELAEYWGVTQSIVSDVLNGRTQMRFCYFSKTLNCLYKDMTIKRDLIKKYIEKNKLRNLREAMEYLALKGDFELLKQVVDKELNTGASCNKEWASVYNLIYRMYTEKWEFKTLYNLIVKKNKSSKTLEMQILTEILICQMLYHLGNYRLLFNRLQEIELDIKNIKNKFIRTCFEIRFKEAVCIISLQRGNINETREIAKEILDVSECNNFFVIPKINALLKIGESYIFEDYKTAKFFLGKSLEVLGGVSSLGIARKKQLIENTLNFLFIYWGEEIDCLEEGIHCAELAYLKVKQGKNKEAEELLMHLANRTGELTDFQTLYLGLAREDKKLIKKSLEMCEETGNIFYSQLPKKYLGLN</sequence>
<dbReference type="SUPFAM" id="SSF47413">
    <property type="entry name" value="lambda repressor-like DNA-binding domains"/>
    <property type="match status" value="1"/>
</dbReference>
<dbReference type="Proteomes" id="UP000264294">
    <property type="component" value="Unassembled WGS sequence"/>
</dbReference>
<evidence type="ECO:0000313" key="3">
    <source>
        <dbReference type="Proteomes" id="UP000029389"/>
    </source>
</evidence>
<evidence type="ECO:0000313" key="1">
    <source>
        <dbReference type="EMBL" id="KFM95180.1"/>
    </source>
</evidence>
<name>A0A090YSW9_9BACI</name>
<dbReference type="PATRIC" id="fig|1405.8.peg.6027"/>
<dbReference type="GO" id="GO:0003677">
    <property type="term" value="F:DNA binding"/>
    <property type="evidence" value="ECO:0007669"/>
    <property type="project" value="InterPro"/>
</dbReference>
<reference evidence="2 4" key="2">
    <citation type="submission" date="2018-08" db="EMBL/GenBank/DDBJ databases">
        <title>Bacillus clarus sp. nov. strain PS00077A.</title>
        <authorList>
            <person name="Mendez Acevedo M."/>
            <person name="Carroll L."/>
            <person name="Mukherjee M."/>
            <person name="Wiedmann M."/>
            <person name="Kovac J."/>
        </authorList>
    </citation>
    <scope>NUCLEOTIDE SEQUENCE [LARGE SCALE GENOMIC DNA]</scope>
    <source>
        <strain evidence="2 4">PS00077A</strain>
    </source>
</reference>
<accession>A0A090YSW9</accession>
<dbReference type="InterPro" id="IPR010982">
    <property type="entry name" value="Lambda_DNA-bd_dom_sf"/>
</dbReference>
<gene>
    <name evidence="2" type="ORF">D0U04_30035</name>
    <name evidence="1" type="ORF">DJ93_5836</name>
</gene>
<proteinExistence type="predicted"/>
<protein>
    <submittedName>
        <fullName evidence="1">Uncharacterized protein</fullName>
    </submittedName>
</protein>
<organism evidence="1 3">
    <name type="scientific">Bacillus clarus</name>
    <dbReference type="NCBI Taxonomy" id="2338372"/>
    <lineage>
        <taxon>Bacteria</taxon>
        <taxon>Bacillati</taxon>
        <taxon>Bacillota</taxon>
        <taxon>Bacilli</taxon>
        <taxon>Bacillales</taxon>
        <taxon>Bacillaceae</taxon>
        <taxon>Bacillus</taxon>
        <taxon>Bacillus cereus group</taxon>
    </lineage>
</organism>
<dbReference type="RefSeq" id="WP_042985051.1">
    <property type="nucleotide sequence ID" value="NZ_JMQC01000011.1"/>
</dbReference>
<keyword evidence="4" id="KW-1185">Reference proteome</keyword>
<evidence type="ECO:0000313" key="2">
    <source>
        <dbReference type="EMBL" id="RFT61725.1"/>
    </source>
</evidence>
<dbReference type="Pfam" id="PF22871">
    <property type="entry name" value="AimR"/>
    <property type="match status" value="1"/>
</dbReference>
<comment type="caution">
    <text evidence="1">The sequence shown here is derived from an EMBL/GenBank/DDBJ whole genome shotgun (WGS) entry which is preliminary data.</text>
</comment>
<dbReference type="InterPro" id="IPR047705">
    <property type="entry name" value="AimR-like"/>
</dbReference>
<dbReference type="EMBL" id="QVOD01000101">
    <property type="protein sequence ID" value="RFT61725.1"/>
    <property type="molecule type" value="Genomic_DNA"/>
</dbReference>